<protein>
    <recommendedName>
        <fullName evidence="3">F-box domain-containing protein</fullName>
    </recommendedName>
</protein>
<dbReference type="InterPro" id="IPR036047">
    <property type="entry name" value="F-box-like_dom_sf"/>
</dbReference>
<name>A0A550CKX0_9AGAR</name>
<dbReference type="Gene3D" id="3.80.10.10">
    <property type="entry name" value="Ribonuclease Inhibitor"/>
    <property type="match status" value="1"/>
</dbReference>
<gene>
    <name evidence="1" type="ORF">BD626DRAFT_399244</name>
</gene>
<dbReference type="OrthoDB" id="3249214at2759"/>
<dbReference type="InterPro" id="IPR032675">
    <property type="entry name" value="LRR_dom_sf"/>
</dbReference>
<dbReference type="Proteomes" id="UP000320762">
    <property type="component" value="Unassembled WGS sequence"/>
</dbReference>
<comment type="caution">
    <text evidence="1">The sequence shown here is derived from an EMBL/GenBank/DDBJ whole genome shotgun (WGS) entry which is preliminary data.</text>
</comment>
<dbReference type="AlphaFoldDB" id="A0A550CKX0"/>
<dbReference type="EMBL" id="VDMD01000005">
    <property type="protein sequence ID" value="TRM65432.1"/>
    <property type="molecule type" value="Genomic_DNA"/>
</dbReference>
<reference evidence="1 2" key="1">
    <citation type="journal article" date="2019" name="New Phytol.">
        <title>Comparative genomics reveals unique wood-decay strategies and fruiting body development in the Schizophyllaceae.</title>
        <authorList>
            <person name="Almasi E."/>
            <person name="Sahu N."/>
            <person name="Krizsan K."/>
            <person name="Balint B."/>
            <person name="Kovacs G.M."/>
            <person name="Kiss B."/>
            <person name="Cseklye J."/>
            <person name="Drula E."/>
            <person name="Henrissat B."/>
            <person name="Nagy I."/>
            <person name="Chovatia M."/>
            <person name="Adam C."/>
            <person name="LaButti K."/>
            <person name="Lipzen A."/>
            <person name="Riley R."/>
            <person name="Grigoriev I.V."/>
            <person name="Nagy L.G."/>
        </authorList>
    </citation>
    <scope>NUCLEOTIDE SEQUENCE [LARGE SCALE GENOMIC DNA]</scope>
    <source>
        <strain evidence="1 2">NL-1724</strain>
    </source>
</reference>
<evidence type="ECO:0000313" key="1">
    <source>
        <dbReference type="EMBL" id="TRM65432.1"/>
    </source>
</evidence>
<accession>A0A550CKX0</accession>
<keyword evidence="2" id="KW-1185">Reference proteome</keyword>
<evidence type="ECO:0008006" key="3">
    <source>
        <dbReference type="Google" id="ProtNLM"/>
    </source>
</evidence>
<evidence type="ECO:0000313" key="2">
    <source>
        <dbReference type="Proteomes" id="UP000320762"/>
    </source>
</evidence>
<organism evidence="1 2">
    <name type="scientific">Schizophyllum amplum</name>
    <dbReference type="NCBI Taxonomy" id="97359"/>
    <lineage>
        <taxon>Eukaryota</taxon>
        <taxon>Fungi</taxon>
        <taxon>Dikarya</taxon>
        <taxon>Basidiomycota</taxon>
        <taxon>Agaricomycotina</taxon>
        <taxon>Agaricomycetes</taxon>
        <taxon>Agaricomycetidae</taxon>
        <taxon>Agaricales</taxon>
        <taxon>Schizophyllaceae</taxon>
        <taxon>Schizophyllum</taxon>
    </lineage>
</organism>
<dbReference type="SUPFAM" id="SSF81383">
    <property type="entry name" value="F-box domain"/>
    <property type="match status" value="1"/>
</dbReference>
<sequence length="471" mass="53360">MVFLNSVPGFLKLPLELMHEIISDIDAHADLMAVALTCRSFAHLVIPGHAEYRIIRVRHPLSPMWNHLSKRRDLARNIREVHFCDRNDYSASDRWPKRLVEGSPSTDEVTRIKNICMALHHMDNLAVFTWSALERQASPAQNPLHEDAILQALCGKPSLKKLAMVGTLGNHAVGANLDPKSVVYPLWRINNLTSITLSGDAFLKSSNSSHVRTMLNRSSATLQHLEVPLELQVLSDCRFTNLRRLKLRLLSGANVSIDRSRVQFLANNPSIEELAWLPLGCCEISPDILPNLKRVQTTMDVACVLCKSVTPRAFEVLEVPSLDATTLLALENLDRGALRKVTLYHFDSLGQLHSIASLFPNLTSLSITRSSVPIPPNADGLLQKEWAALLCRFPFLETFRGQVLWDSVARDKMRMHALIGELALRCPRLRVLDHCEYYAKRRDWQRVVIFRQVDDDNVEHVRYEIQRPPPV</sequence>
<proteinExistence type="predicted"/>
<dbReference type="STRING" id="97359.A0A550CKX0"/>